<evidence type="ECO:0000256" key="5">
    <source>
        <dbReference type="ARBA" id="ARBA00093765"/>
    </source>
</evidence>
<keyword evidence="9" id="KW-1185">Reference proteome</keyword>
<comment type="similarity">
    <text evidence="6">Belongs to the bacillales FliT family.</text>
</comment>
<keyword evidence="2" id="KW-0963">Cytoplasm</keyword>
<sequence length="112" mass="13337">MNKELYNALKEYHKVNVNIINALNEERIDELDEILLKKDEIIKNINSIKYVSKEFNEISEELNLKTLEEEIKKISNSKKEYYKSQINKINKNKNANRSYSNLRSNIALEKFI</sequence>
<comment type="subcellular location">
    <subcellularLocation>
        <location evidence="1">Cytoplasm</location>
        <location evidence="1">Cytosol</location>
    </subcellularLocation>
</comment>
<dbReference type="STRING" id="386415.NT01CX_1880"/>
<comment type="function">
    <text evidence="5">May act as an export chaperone for the filament capping protein FliD.</text>
</comment>
<gene>
    <name evidence="8" type="ordered locus">NT01CX_1880</name>
</gene>
<dbReference type="Proteomes" id="UP000008220">
    <property type="component" value="Chromosome"/>
</dbReference>
<protein>
    <recommendedName>
        <fullName evidence="7">Flagellar protein FliT</fullName>
    </recommendedName>
</protein>
<evidence type="ECO:0000313" key="8">
    <source>
        <dbReference type="EMBL" id="ABK60582.1"/>
    </source>
</evidence>
<keyword evidence="4" id="KW-0143">Chaperone</keyword>
<evidence type="ECO:0000256" key="3">
    <source>
        <dbReference type="ARBA" id="ARBA00022795"/>
    </source>
</evidence>
<proteinExistence type="inferred from homology"/>
<dbReference type="PATRIC" id="fig|386415.7.peg.982"/>
<dbReference type="InterPro" id="IPR008622">
    <property type="entry name" value="FliT"/>
</dbReference>
<dbReference type="EMBL" id="CP000382">
    <property type="protein sequence ID" value="ABK60582.1"/>
    <property type="molecule type" value="Genomic_DNA"/>
</dbReference>
<accession>A0Q001</accession>
<dbReference type="HOGENOM" id="CLU_170918_1_0_9"/>
<evidence type="ECO:0000256" key="7">
    <source>
        <dbReference type="ARBA" id="ARBA00093797"/>
    </source>
</evidence>
<dbReference type="KEGG" id="cno:NT01CX_1880"/>
<evidence type="ECO:0000256" key="2">
    <source>
        <dbReference type="ARBA" id="ARBA00022490"/>
    </source>
</evidence>
<dbReference type="RefSeq" id="WP_011721957.1">
    <property type="nucleotide sequence ID" value="NC_008593.1"/>
</dbReference>
<evidence type="ECO:0000256" key="1">
    <source>
        <dbReference type="ARBA" id="ARBA00004514"/>
    </source>
</evidence>
<evidence type="ECO:0000256" key="4">
    <source>
        <dbReference type="ARBA" id="ARBA00023186"/>
    </source>
</evidence>
<evidence type="ECO:0000313" key="9">
    <source>
        <dbReference type="Proteomes" id="UP000008220"/>
    </source>
</evidence>
<reference evidence="8 9" key="1">
    <citation type="journal article" date="2006" name="Nat. Biotechnol.">
        <title>The genome and transcriptomes of the anti-tumor agent Clostridium novyi-NT.</title>
        <authorList>
            <person name="Bettegowda C."/>
            <person name="Huang X."/>
            <person name="Lin J."/>
            <person name="Cheong I."/>
            <person name="Kohli M."/>
            <person name="Szabo S.A."/>
            <person name="Zhang X."/>
            <person name="Diaz L.A. Jr."/>
            <person name="Velculescu V.E."/>
            <person name="Parmigiani G."/>
            <person name="Kinzler K.W."/>
            <person name="Vogelstein B."/>
            <person name="Zhou S."/>
        </authorList>
    </citation>
    <scope>NUCLEOTIDE SEQUENCE [LARGE SCALE GENOMIC DNA]</scope>
    <source>
        <strain evidence="8 9">NT</strain>
    </source>
</reference>
<dbReference type="Pfam" id="PF05400">
    <property type="entry name" value="FliT"/>
    <property type="match status" value="1"/>
</dbReference>
<keyword evidence="3" id="KW-1005">Bacterial flagellum biogenesis</keyword>
<dbReference type="AlphaFoldDB" id="A0Q001"/>
<name>A0Q001_CLONN</name>
<evidence type="ECO:0000256" key="6">
    <source>
        <dbReference type="ARBA" id="ARBA00093785"/>
    </source>
</evidence>
<organism evidence="8 9">
    <name type="scientific">Clostridium novyi (strain NT)</name>
    <dbReference type="NCBI Taxonomy" id="386415"/>
    <lineage>
        <taxon>Bacteria</taxon>
        <taxon>Bacillati</taxon>
        <taxon>Bacillota</taxon>
        <taxon>Clostridia</taxon>
        <taxon>Eubacteriales</taxon>
        <taxon>Clostridiaceae</taxon>
        <taxon>Clostridium</taxon>
    </lineage>
</organism>